<dbReference type="PANTHER" id="PTHR47505:SF1">
    <property type="entry name" value="DNA UTILIZATION PROTEIN YHGH"/>
    <property type="match status" value="1"/>
</dbReference>
<organism evidence="3 4">
    <name type="scientific">Litorimonas taeanensis</name>
    <dbReference type="NCBI Taxonomy" id="568099"/>
    <lineage>
        <taxon>Bacteria</taxon>
        <taxon>Pseudomonadati</taxon>
        <taxon>Pseudomonadota</taxon>
        <taxon>Alphaproteobacteria</taxon>
        <taxon>Maricaulales</taxon>
        <taxon>Robiginitomaculaceae</taxon>
    </lineage>
</organism>
<dbReference type="CDD" id="cd06223">
    <property type="entry name" value="PRTases_typeI"/>
    <property type="match status" value="1"/>
</dbReference>
<dbReference type="RefSeq" id="WP_121102412.1">
    <property type="nucleotide sequence ID" value="NZ_RBII01000002.1"/>
</dbReference>
<reference evidence="3 4" key="1">
    <citation type="submission" date="2018-10" db="EMBL/GenBank/DDBJ databases">
        <title>Genomic Encyclopedia of Type Strains, Phase IV (KMG-IV): sequencing the most valuable type-strain genomes for metagenomic binning, comparative biology and taxonomic classification.</title>
        <authorList>
            <person name="Goeker M."/>
        </authorList>
    </citation>
    <scope>NUCLEOTIDE SEQUENCE [LARGE SCALE GENOMIC DNA]</scope>
    <source>
        <strain evidence="3 4">DSM 22008</strain>
    </source>
</reference>
<dbReference type="PANTHER" id="PTHR47505">
    <property type="entry name" value="DNA UTILIZATION PROTEIN YHGH"/>
    <property type="match status" value="1"/>
</dbReference>
<dbReference type="InParanoid" id="A0A420WF31"/>
<keyword evidence="4" id="KW-1185">Reference proteome</keyword>
<accession>A0A420WF31</accession>
<name>A0A420WF31_9PROT</name>
<protein>
    <submittedName>
        <fullName evidence="3">ComF family protein</fullName>
    </submittedName>
</protein>
<dbReference type="AlphaFoldDB" id="A0A420WF31"/>
<gene>
    <name evidence="3" type="ORF">DES40_2376</name>
</gene>
<dbReference type="OrthoDB" id="9779910at2"/>
<dbReference type="SUPFAM" id="SSF53271">
    <property type="entry name" value="PRTase-like"/>
    <property type="match status" value="1"/>
</dbReference>
<evidence type="ECO:0000313" key="3">
    <source>
        <dbReference type="EMBL" id="RKQ69575.1"/>
    </source>
</evidence>
<sequence>MKGREVLIAIRQAIRFCLDIVLPPIDPFQEDEKKWKDICFLEAPCCAQCGFPFEYDVGEGVQCAACLVHPPRYSTARSAMVYDDASRPLVLAFKHGGKTDNLSKFAAQLRRVGRHSLADADYIIPVPLHTQRLIKRRYNQSALLARALAKITTVPFHSNLLHRVRATPSQGGQSAAGRKRNVQGAFSVPENGKAQLKGANIILVDDVMTTGATVEACASILLRSGAKRVDVLCLARVIRKDVQTESI</sequence>
<dbReference type="Gene3D" id="3.40.50.2020">
    <property type="match status" value="1"/>
</dbReference>
<dbReference type="Proteomes" id="UP000282211">
    <property type="component" value="Unassembled WGS sequence"/>
</dbReference>
<dbReference type="InterPro" id="IPR000836">
    <property type="entry name" value="PRTase_dom"/>
</dbReference>
<comment type="caution">
    <text evidence="3">The sequence shown here is derived from an EMBL/GenBank/DDBJ whole genome shotgun (WGS) entry which is preliminary data.</text>
</comment>
<dbReference type="InterPro" id="IPR051910">
    <property type="entry name" value="ComF/GntX_DNA_util-trans"/>
</dbReference>
<feature type="domain" description="Phosphoribosyltransferase" evidence="2">
    <location>
        <begin position="142"/>
        <end position="237"/>
    </location>
</feature>
<dbReference type="FunCoup" id="A0A420WF31">
    <property type="interactions" value="254"/>
</dbReference>
<evidence type="ECO:0000259" key="2">
    <source>
        <dbReference type="Pfam" id="PF00156"/>
    </source>
</evidence>
<evidence type="ECO:0000256" key="1">
    <source>
        <dbReference type="ARBA" id="ARBA00008007"/>
    </source>
</evidence>
<proteinExistence type="inferred from homology"/>
<dbReference type="EMBL" id="RBII01000002">
    <property type="protein sequence ID" value="RKQ69575.1"/>
    <property type="molecule type" value="Genomic_DNA"/>
</dbReference>
<evidence type="ECO:0000313" key="4">
    <source>
        <dbReference type="Proteomes" id="UP000282211"/>
    </source>
</evidence>
<comment type="similarity">
    <text evidence="1">Belongs to the ComF/GntX family.</text>
</comment>
<dbReference type="Pfam" id="PF00156">
    <property type="entry name" value="Pribosyltran"/>
    <property type="match status" value="1"/>
</dbReference>
<dbReference type="InterPro" id="IPR029057">
    <property type="entry name" value="PRTase-like"/>
</dbReference>